<sequence>MPKFRTFLIAATSLTLLTGCSVFYPNWGAEGLPEEELTSSPATEESPTESDSPEPTQEPTQTAIPKEKVTVEILMAVVEEEIGVLTVVARIPTINESDGKCKVRFLSGNVEETLEVAAEPSAGYTQCYPIELPLADLPSGNGVVTVSYESERHIGESAATSVVIP</sequence>
<dbReference type="EMBL" id="CAEZTO010000027">
    <property type="protein sequence ID" value="CAB4576934.1"/>
    <property type="molecule type" value="Genomic_DNA"/>
</dbReference>
<accession>A0A6J6EPP0</accession>
<proteinExistence type="predicted"/>
<dbReference type="PROSITE" id="PS51257">
    <property type="entry name" value="PROKAR_LIPOPROTEIN"/>
    <property type="match status" value="1"/>
</dbReference>
<feature type="region of interest" description="Disordered" evidence="1">
    <location>
        <begin position="31"/>
        <end position="65"/>
    </location>
</feature>
<organism evidence="3">
    <name type="scientific">freshwater metagenome</name>
    <dbReference type="NCBI Taxonomy" id="449393"/>
    <lineage>
        <taxon>unclassified sequences</taxon>
        <taxon>metagenomes</taxon>
        <taxon>ecological metagenomes</taxon>
    </lineage>
</organism>
<reference evidence="3" key="1">
    <citation type="submission" date="2020-05" db="EMBL/GenBank/DDBJ databases">
        <authorList>
            <person name="Chiriac C."/>
            <person name="Salcher M."/>
            <person name="Ghai R."/>
            <person name="Kavagutti S V."/>
        </authorList>
    </citation>
    <scope>NUCLEOTIDE SEQUENCE</scope>
</reference>
<evidence type="ECO:0000256" key="1">
    <source>
        <dbReference type="SAM" id="MobiDB-lite"/>
    </source>
</evidence>
<gene>
    <name evidence="2" type="ORF">UFOPK1503_00554</name>
    <name evidence="3" type="ORF">UFOPK1693_01073</name>
</gene>
<protein>
    <submittedName>
        <fullName evidence="3">Unannotated protein</fullName>
    </submittedName>
</protein>
<evidence type="ECO:0000313" key="3">
    <source>
        <dbReference type="EMBL" id="CAB4576934.1"/>
    </source>
</evidence>
<dbReference type="AlphaFoldDB" id="A0A6J6EPP0"/>
<name>A0A6J6EPP0_9ZZZZ</name>
<evidence type="ECO:0000313" key="2">
    <source>
        <dbReference type="EMBL" id="CAB4545066.1"/>
    </source>
</evidence>
<dbReference type="EMBL" id="CAEZST010000007">
    <property type="protein sequence ID" value="CAB4545066.1"/>
    <property type="molecule type" value="Genomic_DNA"/>
</dbReference>